<protein>
    <submittedName>
        <fullName evidence="1">DUF721 domain-containing protein</fullName>
    </submittedName>
</protein>
<name>A0ABT6YCV6_9BACT</name>
<organism evidence="1 2">
    <name type="scientific">Flectobacillus roseus</name>
    <dbReference type="NCBI Taxonomy" id="502259"/>
    <lineage>
        <taxon>Bacteria</taxon>
        <taxon>Pseudomonadati</taxon>
        <taxon>Bacteroidota</taxon>
        <taxon>Cytophagia</taxon>
        <taxon>Cytophagales</taxon>
        <taxon>Flectobacillaceae</taxon>
        <taxon>Flectobacillus</taxon>
    </lineage>
</organism>
<dbReference type="Pfam" id="PF05258">
    <property type="entry name" value="DciA"/>
    <property type="match status" value="1"/>
</dbReference>
<accession>A0ABT6YCV6</accession>
<dbReference type="InterPro" id="IPR007922">
    <property type="entry name" value="DciA-like"/>
</dbReference>
<dbReference type="Proteomes" id="UP001236507">
    <property type="component" value="Unassembled WGS sequence"/>
</dbReference>
<reference evidence="1 2" key="1">
    <citation type="submission" date="2023-05" db="EMBL/GenBank/DDBJ databases">
        <title>Novel species of genus Flectobacillus isolated from stream in China.</title>
        <authorList>
            <person name="Lu H."/>
        </authorList>
    </citation>
    <scope>NUCLEOTIDE SEQUENCE [LARGE SCALE GENOMIC DNA]</scope>
    <source>
        <strain evidence="1 2">KCTC 42575</strain>
    </source>
</reference>
<evidence type="ECO:0000313" key="2">
    <source>
        <dbReference type="Proteomes" id="UP001236507"/>
    </source>
</evidence>
<dbReference type="PANTHER" id="PTHR36456">
    <property type="entry name" value="UPF0232 PROTEIN SCO3875"/>
    <property type="match status" value="1"/>
</dbReference>
<dbReference type="EMBL" id="JASHIF010000019">
    <property type="protein sequence ID" value="MDI9861428.1"/>
    <property type="molecule type" value="Genomic_DNA"/>
</dbReference>
<gene>
    <name evidence="1" type="ORF">QM524_19570</name>
</gene>
<dbReference type="PANTHER" id="PTHR36456:SF1">
    <property type="entry name" value="UPF0232 PROTEIN SCO3875"/>
    <property type="match status" value="1"/>
</dbReference>
<keyword evidence="2" id="KW-1185">Reference proteome</keyword>
<sequence length="108" mass="12438">MAQYYSYNRENAKRKTSASSLKEAIEDMLEFYKLRTKFDETYVAAHWEQIMGAPIAARTTKVYITEAKLYIQLDSAALRNELLMAKNKILQLINQAIGAELVNEVIFL</sequence>
<dbReference type="RefSeq" id="WP_095167529.1">
    <property type="nucleotide sequence ID" value="NZ_JASHIF010000019.1"/>
</dbReference>
<comment type="caution">
    <text evidence="1">The sequence shown here is derived from an EMBL/GenBank/DDBJ whole genome shotgun (WGS) entry which is preliminary data.</text>
</comment>
<evidence type="ECO:0000313" key="1">
    <source>
        <dbReference type="EMBL" id="MDI9861428.1"/>
    </source>
</evidence>
<proteinExistence type="predicted"/>